<keyword evidence="8" id="KW-0804">Transcription</keyword>
<keyword evidence="7" id="KW-0805">Transcription regulation</keyword>
<feature type="domain" description="TAZ-type" evidence="10">
    <location>
        <begin position="1"/>
        <end position="76"/>
    </location>
</feature>
<keyword evidence="3" id="KW-0808">Transferase</keyword>
<dbReference type="EC" id="2.3.1.48" evidence="2"/>
<dbReference type="GO" id="GO:0005634">
    <property type="term" value="C:nucleus"/>
    <property type="evidence" value="ECO:0007669"/>
    <property type="project" value="UniProtKB-SubCell"/>
</dbReference>
<dbReference type="SMART" id="SM00551">
    <property type="entry name" value="ZnF_TAZ"/>
    <property type="match status" value="1"/>
</dbReference>
<sequence length="850" mass="97738">MDLDSVKFLSSYLHVMSCRANHGECGNPYCKSMKLFVRHFDECNDSPCEFNCFYYKELAGHYRFCLDWTCCLCQPVREAHSLNSLFCPVKRPCPMNVSVEEPPVKRLKTMQESPQSSHSPKACQELIFSNLTQLEVAKTGDKACEEPPKCAEMSSTEQQERISILPQLDVVGTGDRSRDDVSMQESPDQLGEFKIGCLEGTKDESHSEIVETPEQLGEFKSRYLKCMKDESSPEMVEAMQDKGWNSVSSGEITDGTKLEVDHMIHSVSALEFLPADMVNRHIDSLRQGFGQSNAEIEKNNENVCQLCGMERLTHLPIPIYCAQCDALIKRHAQYYSTPVDDTVTGEDSTPPGVNTSLRCCVPCYNDKRSAIITVDGSSVPKSNLVKMKNDAKKDESWVQCEKCETWQHQICALFNGKRNGLLAHYTCPHCYIQQLENDERIPLPTYEFLGAKDLRRTKLSDHLEQRLHRKLNDDRRQRAEAVGKDFREVPGVEDLVVRVVSSIDKVVEVKKTILDIIQEDSYPKQFPYKSKVIMVFQKIDGIEVVLFGMYVQEYGSNCPEPNRRHAYLAYLDSIKYFRPDTDIKSATGEALRTFVYHEILIGYLEHCKRRGFVSCHIWACPSGKRQDYIFYHHPNTQKMPNAKKLQKWYGTMLQKAAEEHIVVGTTNIYDRYFLSSDEWKSKFSAACLPYFDGDYWPNALEDIIKDVQKEKDEKERIMAVPERALKCYESEQNLGEWKHPSNCSEKHSLTQIEVDTVHWDTEDGDETIRNSSVDHRPDFLDFCQSNYHQFDTIRRAKHSSMMILHILHHSEAPSFTNRSSYRSNGPITNDQTLIVRSKQIHHHQSLMVFP</sequence>
<dbReference type="PROSITE" id="PS50134">
    <property type="entry name" value="ZF_TAZ"/>
    <property type="match status" value="1"/>
</dbReference>
<feature type="domain" description="CBP/p300-type HAT" evidence="11">
    <location>
        <begin position="448"/>
        <end position="812"/>
    </location>
</feature>
<protein>
    <recommendedName>
        <fullName evidence="2">histone acetyltransferase</fullName>
        <ecNumber evidence="2">2.3.1.48</ecNumber>
    </recommendedName>
</protein>
<evidence type="ECO:0000313" key="13">
    <source>
        <dbReference type="Proteomes" id="UP001180020"/>
    </source>
</evidence>
<dbReference type="AlphaFoldDB" id="A0AAV9DLP3"/>
<comment type="caution">
    <text evidence="12">The sequence shown here is derived from an EMBL/GenBank/DDBJ whole genome shotgun (WGS) entry which is preliminary data.</text>
</comment>
<evidence type="ECO:0000256" key="3">
    <source>
        <dbReference type="ARBA" id="ARBA00022679"/>
    </source>
</evidence>
<dbReference type="SMART" id="SM01250">
    <property type="entry name" value="KAT11"/>
    <property type="match status" value="1"/>
</dbReference>
<dbReference type="GO" id="GO:0004402">
    <property type="term" value="F:histone acetyltransferase activity"/>
    <property type="evidence" value="ECO:0007669"/>
    <property type="project" value="InterPro"/>
</dbReference>
<dbReference type="InterPro" id="IPR031162">
    <property type="entry name" value="CBP_P300_HAT"/>
</dbReference>
<dbReference type="GO" id="GO:0031490">
    <property type="term" value="F:chromatin DNA binding"/>
    <property type="evidence" value="ECO:0007669"/>
    <property type="project" value="TreeGrafter"/>
</dbReference>
<dbReference type="EMBL" id="JAUJYO010000012">
    <property type="protein sequence ID" value="KAK1301443.1"/>
    <property type="molecule type" value="Genomic_DNA"/>
</dbReference>
<dbReference type="GO" id="GO:0000123">
    <property type="term" value="C:histone acetyltransferase complex"/>
    <property type="evidence" value="ECO:0007669"/>
    <property type="project" value="TreeGrafter"/>
</dbReference>
<comment type="subcellular location">
    <subcellularLocation>
        <location evidence="1">Nucleus</location>
    </subcellularLocation>
</comment>
<evidence type="ECO:0000256" key="8">
    <source>
        <dbReference type="ARBA" id="ARBA00023163"/>
    </source>
</evidence>
<keyword evidence="9" id="KW-0539">Nucleus</keyword>
<dbReference type="Pfam" id="PF00628">
    <property type="entry name" value="PHD"/>
    <property type="match status" value="1"/>
</dbReference>
<evidence type="ECO:0000313" key="12">
    <source>
        <dbReference type="EMBL" id="KAK1301443.1"/>
    </source>
</evidence>
<dbReference type="SUPFAM" id="SSF57933">
    <property type="entry name" value="TAZ domain"/>
    <property type="match status" value="1"/>
</dbReference>
<evidence type="ECO:0000256" key="6">
    <source>
        <dbReference type="ARBA" id="ARBA00022833"/>
    </source>
</evidence>
<dbReference type="Pfam" id="PF08214">
    <property type="entry name" value="HAT_KAT11"/>
    <property type="match status" value="1"/>
</dbReference>
<keyword evidence="4" id="KW-0479">Metal-binding</keyword>
<evidence type="ECO:0000256" key="1">
    <source>
        <dbReference type="ARBA" id="ARBA00004123"/>
    </source>
</evidence>
<evidence type="ECO:0000256" key="4">
    <source>
        <dbReference type="ARBA" id="ARBA00022723"/>
    </source>
</evidence>
<keyword evidence="6" id="KW-0862">Zinc</keyword>
<evidence type="ECO:0000256" key="2">
    <source>
        <dbReference type="ARBA" id="ARBA00013184"/>
    </source>
</evidence>
<reference evidence="12" key="1">
    <citation type="journal article" date="2023" name="Nat. Commun.">
        <title>Diploid and tetraploid genomes of Acorus and the evolution of monocots.</title>
        <authorList>
            <person name="Ma L."/>
            <person name="Liu K.W."/>
            <person name="Li Z."/>
            <person name="Hsiao Y.Y."/>
            <person name="Qi Y."/>
            <person name="Fu T."/>
            <person name="Tang G.D."/>
            <person name="Zhang D."/>
            <person name="Sun W.H."/>
            <person name="Liu D.K."/>
            <person name="Li Y."/>
            <person name="Chen G.Z."/>
            <person name="Liu X.D."/>
            <person name="Liao X.Y."/>
            <person name="Jiang Y.T."/>
            <person name="Yu X."/>
            <person name="Hao Y."/>
            <person name="Huang J."/>
            <person name="Zhao X.W."/>
            <person name="Ke S."/>
            <person name="Chen Y.Y."/>
            <person name="Wu W.L."/>
            <person name="Hsu J.L."/>
            <person name="Lin Y.F."/>
            <person name="Huang M.D."/>
            <person name="Li C.Y."/>
            <person name="Huang L."/>
            <person name="Wang Z.W."/>
            <person name="Zhao X."/>
            <person name="Zhong W.Y."/>
            <person name="Peng D.H."/>
            <person name="Ahmad S."/>
            <person name="Lan S."/>
            <person name="Zhang J.S."/>
            <person name="Tsai W.C."/>
            <person name="Van de Peer Y."/>
            <person name="Liu Z.J."/>
        </authorList>
    </citation>
    <scope>NUCLEOTIDE SEQUENCE</scope>
    <source>
        <strain evidence="12">CP</strain>
    </source>
</reference>
<dbReference type="PANTHER" id="PTHR13808">
    <property type="entry name" value="CBP/P300-RELATED"/>
    <property type="match status" value="1"/>
</dbReference>
<accession>A0AAV9DLP3</accession>
<evidence type="ECO:0000259" key="10">
    <source>
        <dbReference type="PROSITE" id="PS50134"/>
    </source>
</evidence>
<evidence type="ECO:0000256" key="5">
    <source>
        <dbReference type="ARBA" id="ARBA00022771"/>
    </source>
</evidence>
<dbReference type="InterPro" id="IPR019786">
    <property type="entry name" value="Zinc_finger_PHD-type_CS"/>
</dbReference>
<proteinExistence type="predicted"/>
<dbReference type="Gene3D" id="1.20.1020.10">
    <property type="entry name" value="TAZ domain"/>
    <property type="match status" value="1"/>
</dbReference>
<dbReference type="GO" id="GO:0003713">
    <property type="term" value="F:transcription coactivator activity"/>
    <property type="evidence" value="ECO:0007669"/>
    <property type="project" value="TreeGrafter"/>
</dbReference>
<name>A0AAV9DLP3_ACOCL</name>
<dbReference type="GO" id="GO:0008270">
    <property type="term" value="F:zinc ion binding"/>
    <property type="evidence" value="ECO:0007669"/>
    <property type="project" value="UniProtKB-KW"/>
</dbReference>
<organism evidence="12 13">
    <name type="scientific">Acorus calamus</name>
    <name type="common">Sweet flag</name>
    <dbReference type="NCBI Taxonomy" id="4465"/>
    <lineage>
        <taxon>Eukaryota</taxon>
        <taxon>Viridiplantae</taxon>
        <taxon>Streptophyta</taxon>
        <taxon>Embryophyta</taxon>
        <taxon>Tracheophyta</taxon>
        <taxon>Spermatophyta</taxon>
        <taxon>Magnoliopsida</taxon>
        <taxon>Liliopsida</taxon>
        <taxon>Acoraceae</taxon>
        <taxon>Acorus</taxon>
    </lineage>
</organism>
<evidence type="ECO:0000256" key="7">
    <source>
        <dbReference type="ARBA" id="ARBA00023015"/>
    </source>
</evidence>
<dbReference type="InterPro" id="IPR013178">
    <property type="entry name" value="Histone_AcTrfase_Rtt109/CBP"/>
</dbReference>
<reference evidence="12" key="2">
    <citation type="submission" date="2023-06" db="EMBL/GenBank/DDBJ databases">
        <authorList>
            <person name="Ma L."/>
            <person name="Liu K.-W."/>
            <person name="Li Z."/>
            <person name="Hsiao Y.-Y."/>
            <person name="Qi Y."/>
            <person name="Fu T."/>
            <person name="Tang G."/>
            <person name="Zhang D."/>
            <person name="Sun W.-H."/>
            <person name="Liu D.-K."/>
            <person name="Li Y."/>
            <person name="Chen G.-Z."/>
            <person name="Liu X.-D."/>
            <person name="Liao X.-Y."/>
            <person name="Jiang Y.-T."/>
            <person name="Yu X."/>
            <person name="Hao Y."/>
            <person name="Huang J."/>
            <person name="Zhao X.-W."/>
            <person name="Ke S."/>
            <person name="Chen Y.-Y."/>
            <person name="Wu W.-L."/>
            <person name="Hsu J.-L."/>
            <person name="Lin Y.-F."/>
            <person name="Huang M.-D."/>
            <person name="Li C.-Y."/>
            <person name="Huang L."/>
            <person name="Wang Z.-W."/>
            <person name="Zhao X."/>
            <person name="Zhong W.-Y."/>
            <person name="Peng D.-H."/>
            <person name="Ahmad S."/>
            <person name="Lan S."/>
            <person name="Zhang J.-S."/>
            <person name="Tsai W.-C."/>
            <person name="Van De Peer Y."/>
            <person name="Liu Z.-J."/>
        </authorList>
    </citation>
    <scope>NUCLEOTIDE SEQUENCE</scope>
    <source>
        <strain evidence="12">CP</strain>
        <tissue evidence="12">Leaves</tissue>
    </source>
</reference>
<dbReference type="Pfam" id="PF02135">
    <property type="entry name" value="zf-TAZ"/>
    <property type="match status" value="1"/>
</dbReference>
<dbReference type="InterPro" id="IPR019787">
    <property type="entry name" value="Znf_PHD-finger"/>
</dbReference>
<gene>
    <name evidence="12" type="primary">HAC12</name>
    <name evidence="12" type="ORF">QJS10_CPB12g00553</name>
</gene>
<dbReference type="PROSITE" id="PS51727">
    <property type="entry name" value="CBP_P300_HAT"/>
    <property type="match status" value="1"/>
</dbReference>
<dbReference type="Proteomes" id="UP001180020">
    <property type="component" value="Unassembled WGS sequence"/>
</dbReference>
<dbReference type="PROSITE" id="PS01359">
    <property type="entry name" value="ZF_PHD_1"/>
    <property type="match status" value="1"/>
</dbReference>
<evidence type="ECO:0000256" key="9">
    <source>
        <dbReference type="ARBA" id="ARBA00023242"/>
    </source>
</evidence>
<dbReference type="InterPro" id="IPR000197">
    <property type="entry name" value="Znf_TAZ"/>
</dbReference>
<dbReference type="InterPro" id="IPR013083">
    <property type="entry name" value="Znf_RING/FYVE/PHD"/>
</dbReference>
<dbReference type="GO" id="GO:0045944">
    <property type="term" value="P:positive regulation of transcription by RNA polymerase II"/>
    <property type="evidence" value="ECO:0007669"/>
    <property type="project" value="TreeGrafter"/>
</dbReference>
<dbReference type="SUPFAM" id="SSF57903">
    <property type="entry name" value="FYVE/PHD zinc finger"/>
    <property type="match status" value="1"/>
</dbReference>
<evidence type="ECO:0000259" key="11">
    <source>
        <dbReference type="PROSITE" id="PS51727"/>
    </source>
</evidence>
<dbReference type="Gene3D" id="3.30.40.10">
    <property type="entry name" value="Zinc/RING finger domain, C3HC4 (zinc finger)"/>
    <property type="match status" value="1"/>
</dbReference>
<keyword evidence="13" id="KW-1185">Reference proteome</keyword>
<dbReference type="InterPro" id="IPR035898">
    <property type="entry name" value="TAZ_dom_sf"/>
</dbReference>
<dbReference type="PANTHER" id="PTHR13808:SF53">
    <property type="entry name" value="HISTONE ACETYLTRANSFERASE HAC2"/>
    <property type="match status" value="1"/>
</dbReference>
<keyword evidence="5" id="KW-0863">Zinc-finger</keyword>
<dbReference type="GO" id="GO:0005667">
    <property type="term" value="C:transcription regulator complex"/>
    <property type="evidence" value="ECO:0007669"/>
    <property type="project" value="TreeGrafter"/>
</dbReference>
<dbReference type="InterPro" id="IPR011011">
    <property type="entry name" value="Znf_FYVE_PHD"/>
</dbReference>